<proteinExistence type="predicted"/>
<feature type="compositionally biased region" description="Basic and acidic residues" evidence="1">
    <location>
        <begin position="124"/>
        <end position="133"/>
    </location>
</feature>
<name>A0A132NM04_GIAIN</name>
<protein>
    <submittedName>
        <fullName evidence="2">Uncharacterized protein</fullName>
    </submittedName>
</protein>
<dbReference type="EMBL" id="JXTI01000371">
    <property type="protein sequence ID" value="KWX11087.1"/>
    <property type="molecule type" value="Genomic_DNA"/>
</dbReference>
<accession>A0A132NM04</accession>
<gene>
    <name evidence="2" type="ORF">QR46_4959</name>
</gene>
<comment type="caution">
    <text evidence="2">The sequence shown here is derived from an EMBL/GenBank/DDBJ whole genome shotgun (WGS) entry which is preliminary data.</text>
</comment>
<feature type="region of interest" description="Disordered" evidence="1">
    <location>
        <begin position="122"/>
        <end position="148"/>
    </location>
</feature>
<organism evidence="2 3">
    <name type="scientific">Giardia duodenalis assemblage B</name>
    <dbReference type="NCBI Taxonomy" id="1394984"/>
    <lineage>
        <taxon>Eukaryota</taxon>
        <taxon>Metamonada</taxon>
        <taxon>Diplomonadida</taxon>
        <taxon>Hexamitidae</taxon>
        <taxon>Giardiinae</taxon>
        <taxon>Giardia</taxon>
    </lineage>
</organism>
<evidence type="ECO:0000313" key="3">
    <source>
        <dbReference type="Proteomes" id="UP000070089"/>
    </source>
</evidence>
<feature type="compositionally biased region" description="Polar residues" evidence="1">
    <location>
        <begin position="85"/>
        <end position="95"/>
    </location>
</feature>
<evidence type="ECO:0000256" key="1">
    <source>
        <dbReference type="SAM" id="MobiDB-lite"/>
    </source>
</evidence>
<dbReference type="Proteomes" id="UP000070089">
    <property type="component" value="Unassembled WGS sequence"/>
</dbReference>
<reference evidence="2 3" key="1">
    <citation type="journal article" date="2015" name="Mol. Biochem. Parasitol.">
        <title>Identification of polymorphic genes for use in assemblage B genotyping assays through comparative genomics of multiple assemblage B Giardia duodenalis isolates.</title>
        <authorList>
            <person name="Wielinga C."/>
            <person name="Thompson R.C."/>
            <person name="Monis P."/>
            <person name="Ryan U."/>
        </authorList>
    </citation>
    <scope>NUCLEOTIDE SEQUENCE [LARGE SCALE GENOMIC DNA]</scope>
    <source>
        <strain evidence="2 3">BAH15c1</strain>
    </source>
</reference>
<evidence type="ECO:0000313" key="2">
    <source>
        <dbReference type="EMBL" id="KWX11087.1"/>
    </source>
</evidence>
<sequence>MNRKNPPLHIPQAVLLSVRAAPSLPAHPTVTVWGDDEGRQRLSIETPAGSFTHPLALRAGPSTHRSPASTARHGAPAGTDAPLGGQSTRADSGAQQLPRARRPLCLAFSGCESHTLAEALGHSGPDRGNRGAHEGGTVAAGFSGARLC</sequence>
<dbReference type="VEuPathDB" id="GiardiaDB:QR46_4959"/>
<feature type="region of interest" description="Disordered" evidence="1">
    <location>
        <begin position="46"/>
        <end position="98"/>
    </location>
</feature>
<dbReference type="AlphaFoldDB" id="A0A132NM04"/>